<keyword evidence="3" id="KW-1185">Reference proteome</keyword>
<feature type="chain" id="PRO_5044765407" evidence="1">
    <location>
        <begin position="21"/>
        <end position="53"/>
    </location>
</feature>
<keyword evidence="1" id="KW-0732">Signal</keyword>
<accession>A0ABD3CPB7</accession>
<dbReference type="EMBL" id="JAVIJP010000032">
    <property type="protein sequence ID" value="KAL3631488.1"/>
    <property type="molecule type" value="Genomic_DNA"/>
</dbReference>
<evidence type="ECO:0000256" key="1">
    <source>
        <dbReference type="SAM" id="SignalP"/>
    </source>
</evidence>
<organism evidence="2 3">
    <name type="scientific">Castilleja foliolosa</name>
    <dbReference type="NCBI Taxonomy" id="1961234"/>
    <lineage>
        <taxon>Eukaryota</taxon>
        <taxon>Viridiplantae</taxon>
        <taxon>Streptophyta</taxon>
        <taxon>Embryophyta</taxon>
        <taxon>Tracheophyta</taxon>
        <taxon>Spermatophyta</taxon>
        <taxon>Magnoliopsida</taxon>
        <taxon>eudicotyledons</taxon>
        <taxon>Gunneridae</taxon>
        <taxon>Pentapetalae</taxon>
        <taxon>asterids</taxon>
        <taxon>lamiids</taxon>
        <taxon>Lamiales</taxon>
        <taxon>Orobanchaceae</taxon>
        <taxon>Pedicularideae</taxon>
        <taxon>Castillejinae</taxon>
        <taxon>Castilleja</taxon>
    </lineage>
</organism>
<protein>
    <submittedName>
        <fullName evidence="2">Uncharacterized protein</fullName>
    </submittedName>
</protein>
<comment type="caution">
    <text evidence="2">The sequence shown here is derived from an EMBL/GenBank/DDBJ whole genome shotgun (WGS) entry which is preliminary data.</text>
</comment>
<evidence type="ECO:0000313" key="3">
    <source>
        <dbReference type="Proteomes" id="UP001632038"/>
    </source>
</evidence>
<dbReference type="AlphaFoldDB" id="A0ABD3CPB7"/>
<name>A0ABD3CPB7_9LAMI</name>
<gene>
    <name evidence="2" type="ORF">CASFOL_024472</name>
</gene>
<reference evidence="3" key="1">
    <citation type="journal article" date="2024" name="IScience">
        <title>Strigolactones Initiate the Formation of Haustorium-like Structures in Castilleja.</title>
        <authorList>
            <person name="Buerger M."/>
            <person name="Peterson D."/>
            <person name="Chory J."/>
        </authorList>
    </citation>
    <scope>NUCLEOTIDE SEQUENCE [LARGE SCALE GENOMIC DNA]</scope>
</reference>
<proteinExistence type="predicted"/>
<evidence type="ECO:0000313" key="2">
    <source>
        <dbReference type="EMBL" id="KAL3631488.1"/>
    </source>
</evidence>
<feature type="signal peptide" evidence="1">
    <location>
        <begin position="1"/>
        <end position="20"/>
    </location>
</feature>
<sequence length="53" mass="5881">MTMFIRQVSVLSLIAPFGAATGPQQWISFFDIPILNICWSSEGANFTATLKIF</sequence>
<dbReference type="Proteomes" id="UP001632038">
    <property type="component" value="Unassembled WGS sequence"/>
</dbReference>